<sequence length="492" mass="51399">MNSPTDSPRSGMPDLEGRAARGGLWAAGETALVRGLELVRYVAIARLLVPSQIGLFTFGIITLSVVKQFSNLGIDAAIIAQDGDIDRQLDAAFSLQIVRSLVLASLLYVAAPIPAAVFGDESVVRLVRLIAIIPLIDTVENPATVVFEKELNFRRRSLFRVSGVLANAAVSIGLAYRFRSVDALVAGVIAGAAVHTVVSHLLTDHSPFPSFDIEQMRTLFDYGKWLTGSSIVSWIYREGDDALVGAVVGSAGLAYYRSAFQFGQAPQSELTGVVSEVAFPTYAQVKDDAHALLVGYRRTLGVAVTAVFPAAAGTALVAPVFVPVVLGPGWEPTIRPLQIIALAAVGHAVAATAGSLWQALDRPDLSTKTQTLSMVVLAVTAVPATLEYGVVGTAAAVTVTAFVVAPVRILLVARLLDTSIVSLLTPVAGPALATLLMAAAVAPTVTALPTTLLGLLGSIGVGVVVYGVAILVLDVTRLDTLDPVRELLDALT</sequence>
<feature type="transmembrane region" description="Helical" evidence="7">
    <location>
        <begin position="369"/>
        <end position="386"/>
    </location>
</feature>
<dbReference type="PANTHER" id="PTHR30250">
    <property type="entry name" value="PST FAMILY PREDICTED COLANIC ACID TRANSPORTER"/>
    <property type="match status" value="1"/>
</dbReference>
<evidence type="ECO:0000256" key="5">
    <source>
        <dbReference type="ARBA" id="ARBA00022989"/>
    </source>
</evidence>
<feature type="transmembrane region" description="Helical" evidence="7">
    <location>
        <begin position="392"/>
        <end position="411"/>
    </location>
</feature>
<dbReference type="AlphaFoldDB" id="A0A5N5UK44"/>
<evidence type="ECO:0000313" key="9">
    <source>
        <dbReference type="Proteomes" id="UP000326302"/>
    </source>
</evidence>
<dbReference type="GO" id="GO:0005886">
    <property type="term" value="C:plasma membrane"/>
    <property type="evidence" value="ECO:0007669"/>
    <property type="project" value="UniProtKB-SubCell"/>
</dbReference>
<dbReference type="CDD" id="cd13127">
    <property type="entry name" value="MATE_tuaB_like"/>
    <property type="match status" value="1"/>
</dbReference>
<evidence type="ECO:0000256" key="3">
    <source>
        <dbReference type="ARBA" id="ARBA00022475"/>
    </source>
</evidence>
<feature type="transmembrane region" description="Helical" evidence="7">
    <location>
        <begin position="300"/>
        <end position="325"/>
    </location>
</feature>
<gene>
    <name evidence="8" type="ORF">DMP03_01205</name>
</gene>
<dbReference type="Proteomes" id="UP000326302">
    <property type="component" value="Unassembled WGS sequence"/>
</dbReference>
<evidence type="ECO:0000256" key="4">
    <source>
        <dbReference type="ARBA" id="ARBA00022692"/>
    </source>
</evidence>
<protein>
    <submittedName>
        <fullName evidence="8">Oligosaccharide flippase family protein</fullName>
    </submittedName>
</protein>
<accession>A0A5N5UK44</accession>
<dbReference type="InterPro" id="IPR050833">
    <property type="entry name" value="Poly_Biosynth_Transport"/>
</dbReference>
<evidence type="ECO:0000256" key="1">
    <source>
        <dbReference type="ARBA" id="ARBA00004651"/>
    </source>
</evidence>
<dbReference type="PANTHER" id="PTHR30250:SF10">
    <property type="entry name" value="LIPOPOLYSACCHARIDE BIOSYNTHESIS PROTEIN WZXC"/>
    <property type="match status" value="1"/>
</dbReference>
<proteinExistence type="inferred from homology"/>
<comment type="caution">
    <text evidence="8">The sequence shown here is derived from an EMBL/GenBank/DDBJ whole genome shotgun (WGS) entry which is preliminary data.</text>
</comment>
<keyword evidence="4 7" id="KW-0812">Transmembrane</keyword>
<keyword evidence="6 7" id="KW-0472">Membrane</keyword>
<comment type="subcellular location">
    <subcellularLocation>
        <location evidence="1">Cell membrane</location>
        <topology evidence="1">Multi-pass membrane protein</topology>
    </subcellularLocation>
</comment>
<evidence type="ECO:0000256" key="2">
    <source>
        <dbReference type="ARBA" id="ARBA00007430"/>
    </source>
</evidence>
<reference evidence="8 9" key="1">
    <citation type="submission" date="2019-10" db="EMBL/GenBank/DDBJ databases">
        <title>Unraveling microbial dark matter from salterns through culturing: the case of the genus Halosegnis.</title>
        <authorList>
            <person name="Duran-Viseras A."/>
            <person name="Andrei A.-S."/>
            <person name="Vera-Gargallo B."/>
            <person name="Ghai R."/>
            <person name="Sanchez-Porro C."/>
            <person name="Ventosa A."/>
        </authorList>
    </citation>
    <scope>NUCLEOTIDE SEQUENCE [LARGE SCALE GENOMIC DNA]</scope>
    <source>
        <strain evidence="8 9">F17-44</strain>
    </source>
</reference>
<keyword evidence="3" id="KW-1003">Cell membrane</keyword>
<feature type="transmembrane region" description="Helical" evidence="7">
    <location>
        <begin position="44"/>
        <end position="66"/>
    </location>
</feature>
<name>A0A5N5UK44_9EURY</name>
<feature type="transmembrane region" description="Helical" evidence="7">
    <location>
        <begin position="451"/>
        <end position="473"/>
    </location>
</feature>
<feature type="transmembrane region" description="Helical" evidence="7">
    <location>
        <begin position="423"/>
        <end position="445"/>
    </location>
</feature>
<evidence type="ECO:0000256" key="6">
    <source>
        <dbReference type="ARBA" id="ARBA00023136"/>
    </source>
</evidence>
<feature type="transmembrane region" description="Helical" evidence="7">
    <location>
        <begin position="337"/>
        <end position="357"/>
    </location>
</feature>
<evidence type="ECO:0000313" key="8">
    <source>
        <dbReference type="EMBL" id="KAB7518012.1"/>
    </source>
</evidence>
<keyword evidence="5 7" id="KW-1133">Transmembrane helix</keyword>
<evidence type="ECO:0000256" key="7">
    <source>
        <dbReference type="SAM" id="Phobius"/>
    </source>
</evidence>
<comment type="similarity">
    <text evidence="2">Belongs to the polysaccharide synthase family.</text>
</comment>
<organism evidence="8 9">
    <name type="scientific">Halosegnis rubeus</name>
    <dbReference type="NCBI Taxonomy" id="2212850"/>
    <lineage>
        <taxon>Archaea</taxon>
        <taxon>Methanobacteriati</taxon>
        <taxon>Methanobacteriota</taxon>
        <taxon>Stenosarchaea group</taxon>
        <taxon>Halobacteria</taxon>
        <taxon>Halobacteriales</taxon>
        <taxon>Natronomonadaceae</taxon>
        <taxon>Halosegnis</taxon>
    </lineage>
</organism>
<dbReference type="Pfam" id="PF13440">
    <property type="entry name" value="Polysacc_synt_3"/>
    <property type="match status" value="1"/>
</dbReference>
<dbReference type="EMBL" id="QJOW01000001">
    <property type="protein sequence ID" value="KAB7518012.1"/>
    <property type="molecule type" value="Genomic_DNA"/>
</dbReference>
<feature type="transmembrane region" description="Helical" evidence="7">
    <location>
        <begin position="97"/>
        <end position="118"/>
    </location>
</feature>